<feature type="domain" description="Adenylosuccinate lyase C-terminal" evidence="13">
    <location>
        <begin position="350"/>
        <end position="429"/>
    </location>
</feature>
<dbReference type="Pfam" id="PF00206">
    <property type="entry name" value="Lyase_1"/>
    <property type="match status" value="1"/>
</dbReference>
<evidence type="ECO:0000256" key="5">
    <source>
        <dbReference type="ARBA" id="ARBA00017058"/>
    </source>
</evidence>
<dbReference type="GO" id="GO:0004018">
    <property type="term" value="F:N6-(1,2-dicarboxyethyl)AMP AMP-lyase (fumarate-forming) activity"/>
    <property type="evidence" value="ECO:0007669"/>
    <property type="project" value="UniProtKB-UniRule"/>
</dbReference>
<sequence>MIPRYTPHEFQQLWSVHYRYRVWLDVELAACQAMEEAGIVPSGVVHSIRSRSIVLNPDRIEEIEHTVKHDVIAFLTHLEEQIGIKARWLHRGLTSSDVLDSSLAICLRDAADLLVTRCDQLLYALAARCREYAKTPMIGRTHGMFAEPITLGLALASHYAEIKRGRERLHRAKTEIAVGKLAGAVGTYAHISPAIETRALELLGLTPETVSTQVVCRDRHASYFCALALLAGAMERFATNLRHWQRSEVAEVEEPFTQGQKGSSAMPHKRNPILSENLCGLARIVRSFVNPALENIPLWHERDISHSSVERWSAPDATTALGFMLERATSLIRGMVVYPELLNAHLEKAGGLYCSEAILLKLVEAGMSRQVAYRLVQKQAVRALRGENFKACIQGDPEIVSLISADQIDSLFDLEHALVHVPSVIERALQSG</sequence>
<dbReference type="InterPro" id="IPR008948">
    <property type="entry name" value="L-Aspartase-like"/>
</dbReference>
<evidence type="ECO:0000256" key="12">
    <source>
        <dbReference type="RuleBase" id="RU361172"/>
    </source>
</evidence>
<dbReference type="Proteomes" id="UP000185544">
    <property type="component" value="Chromosome"/>
</dbReference>
<dbReference type="EMBL" id="CP016908">
    <property type="protein sequence ID" value="APS00755.1"/>
    <property type="molecule type" value="Genomic_DNA"/>
</dbReference>
<gene>
    <name evidence="14" type="ORF">BCY86_08740</name>
</gene>
<dbReference type="Gene3D" id="1.10.275.10">
    <property type="entry name" value="Fumarase/aspartase (N-terminal domain)"/>
    <property type="match status" value="1"/>
</dbReference>
<dbReference type="PANTHER" id="PTHR43172">
    <property type="entry name" value="ADENYLOSUCCINATE LYASE"/>
    <property type="match status" value="1"/>
</dbReference>
<dbReference type="PROSITE" id="PS00163">
    <property type="entry name" value="FUMARATE_LYASES"/>
    <property type="match status" value="1"/>
</dbReference>
<dbReference type="EC" id="4.3.2.2" evidence="4 11"/>
<dbReference type="Pfam" id="PF10397">
    <property type="entry name" value="ADSL_C"/>
    <property type="match status" value="1"/>
</dbReference>
<dbReference type="GO" id="GO:0006189">
    <property type="term" value="P:'de novo' IMP biosynthetic process"/>
    <property type="evidence" value="ECO:0007669"/>
    <property type="project" value="UniProtKB-UniPathway"/>
</dbReference>
<evidence type="ECO:0000256" key="6">
    <source>
        <dbReference type="ARBA" id="ARBA00022755"/>
    </source>
</evidence>
<dbReference type="GO" id="GO:0044208">
    <property type="term" value="P:'de novo' AMP biosynthetic process"/>
    <property type="evidence" value="ECO:0007669"/>
    <property type="project" value="UniProtKB-UniPathway"/>
</dbReference>
<evidence type="ECO:0000313" key="15">
    <source>
        <dbReference type="Proteomes" id="UP000185544"/>
    </source>
</evidence>
<keyword evidence="15" id="KW-1185">Reference proteome</keyword>
<evidence type="ECO:0000256" key="1">
    <source>
        <dbReference type="ARBA" id="ARBA00004706"/>
    </source>
</evidence>
<evidence type="ECO:0000256" key="11">
    <source>
        <dbReference type="NCBIfam" id="TIGR00928"/>
    </source>
</evidence>
<dbReference type="PANTHER" id="PTHR43172:SF1">
    <property type="entry name" value="ADENYLOSUCCINATE LYASE"/>
    <property type="match status" value="1"/>
</dbReference>
<dbReference type="PRINTS" id="PR00145">
    <property type="entry name" value="ARGSUCLYASE"/>
</dbReference>
<dbReference type="SUPFAM" id="SSF48557">
    <property type="entry name" value="L-aspartase-like"/>
    <property type="match status" value="1"/>
</dbReference>
<name>A0A1L6MZA9_9BACT</name>
<comment type="pathway">
    <text evidence="1 12">Purine metabolism; IMP biosynthesis via de novo pathway; 5-amino-1-(5-phospho-D-ribosyl)imidazole-4-carboxamide from 5-amino-1-(5-phospho-D-ribosyl)imidazole-4-carboxylate: step 2/2.</text>
</comment>
<dbReference type="KEGG" id="pabo:BCY86_08740"/>
<proteinExistence type="inferred from homology"/>
<comment type="catalytic activity">
    <reaction evidence="10">
        <text>N(6)-(1,2-dicarboxyethyl)-AMP = fumarate + AMP</text>
        <dbReference type="Rhea" id="RHEA:16853"/>
        <dbReference type="ChEBI" id="CHEBI:29806"/>
        <dbReference type="ChEBI" id="CHEBI:57567"/>
        <dbReference type="ChEBI" id="CHEBI:456215"/>
        <dbReference type="EC" id="4.3.2.2"/>
    </reaction>
    <physiologicalReaction direction="left-to-right" evidence="10">
        <dbReference type="Rhea" id="RHEA:16854"/>
    </physiologicalReaction>
</comment>
<evidence type="ECO:0000256" key="10">
    <source>
        <dbReference type="ARBA" id="ARBA00049115"/>
    </source>
</evidence>
<dbReference type="PRINTS" id="PR00149">
    <property type="entry name" value="FUMRATELYASE"/>
</dbReference>
<dbReference type="InterPro" id="IPR020557">
    <property type="entry name" value="Fumarate_lyase_CS"/>
</dbReference>
<dbReference type="FunFam" id="1.20.200.10:FF:000008">
    <property type="entry name" value="Adenylosuccinate lyase"/>
    <property type="match status" value="1"/>
</dbReference>
<dbReference type="UniPathway" id="UPA00075">
    <property type="reaction ID" value="UER00336"/>
</dbReference>
<keyword evidence="7 12" id="KW-0456">Lyase</keyword>
<dbReference type="GO" id="GO:0070626">
    <property type="term" value="F:(S)-2-(5-amino-1-(5-phospho-D-ribosyl)imidazole-4-carboxamido) succinate lyase (fumarate-forming) activity"/>
    <property type="evidence" value="ECO:0007669"/>
    <property type="project" value="TreeGrafter"/>
</dbReference>
<evidence type="ECO:0000256" key="4">
    <source>
        <dbReference type="ARBA" id="ARBA00012339"/>
    </source>
</evidence>
<reference evidence="14 15" key="1">
    <citation type="submission" date="2016-08" db="EMBL/GenBank/DDBJ databases">
        <title>Identification and validation of antigenic proteins from Pajaroellobacter abortibovis using de-novo genome sequence assembly and reverse vaccinology.</title>
        <authorList>
            <person name="Welly B.T."/>
            <person name="Miller M.R."/>
            <person name="Stott J.L."/>
            <person name="Blanchard M.T."/>
            <person name="Islas-Trejo A.D."/>
            <person name="O'Rourke S.M."/>
            <person name="Young A.E."/>
            <person name="Medrano J.F."/>
            <person name="Van Eenennaam A.L."/>
        </authorList>
    </citation>
    <scope>NUCLEOTIDE SEQUENCE [LARGE SCALE GENOMIC DNA]</scope>
    <source>
        <strain evidence="14 15">BTF92-0548A/99-0131</strain>
    </source>
</reference>
<dbReference type="OrthoDB" id="9768878at2"/>
<dbReference type="InterPro" id="IPR019468">
    <property type="entry name" value="AdenyloSucc_lyase_C"/>
</dbReference>
<evidence type="ECO:0000256" key="9">
    <source>
        <dbReference type="ARBA" id="ARBA00030717"/>
    </source>
</evidence>
<dbReference type="InterPro" id="IPR004769">
    <property type="entry name" value="Pur_lyase"/>
</dbReference>
<evidence type="ECO:0000256" key="2">
    <source>
        <dbReference type="ARBA" id="ARBA00004734"/>
    </source>
</evidence>
<evidence type="ECO:0000313" key="14">
    <source>
        <dbReference type="EMBL" id="APS00755.1"/>
    </source>
</evidence>
<dbReference type="Gene3D" id="1.10.40.30">
    <property type="entry name" value="Fumarase/aspartase (C-terminal domain)"/>
    <property type="match status" value="1"/>
</dbReference>
<dbReference type="RefSeq" id="WP_075277424.1">
    <property type="nucleotide sequence ID" value="NZ_CP016908.1"/>
</dbReference>
<dbReference type="InterPro" id="IPR000362">
    <property type="entry name" value="Fumarate_lyase_fam"/>
</dbReference>
<evidence type="ECO:0000256" key="8">
    <source>
        <dbReference type="ARBA" id="ARBA00024477"/>
    </source>
</evidence>
<keyword evidence="6 12" id="KW-0658">Purine biosynthesis</keyword>
<dbReference type="GO" id="GO:0005829">
    <property type="term" value="C:cytosol"/>
    <property type="evidence" value="ECO:0007669"/>
    <property type="project" value="TreeGrafter"/>
</dbReference>
<evidence type="ECO:0000256" key="3">
    <source>
        <dbReference type="ARBA" id="ARBA00008273"/>
    </source>
</evidence>
<comment type="similarity">
    <text evidence="3 12">Belongs to the lyase 1 family. Adenylosuccinate lyase subfamily.</text>
</comment>
<dbReference type="InterPro" id="IPR024083">
    <property type="entry name" value="Fumarase/histidase_N"/>
</dbReference>
<accession>A0A1L6MZA9</accession>
<comment type="pathway">
    <text evidence="2 12">Purine metabolism; AMP biosynthesis via de novo pathway; AMP from IMP: step 2/2.</text>
</comment>
<protein>
    <recommendedName>
        <fullName evidence="5 11">Adenylosuccinate lyase</fullName>
        <shortName evidence="12">ASL</shortName>
        <ecNumber evidence="4 11">4.3.2.2</ecNumber>
    </recommendedName>
    <alternativeName>
        <fullName evidence="9 12">Adenylosuccinase</fullName>
    </alternativeName>
</protein>
<dbReference type="NCBIfam" id="TIGR00928">
    <property type="entry name" value="purB"/>
    <property type="match status" value="1"/>
</dbReference>
<evidence type="ECO:0000259" key="13">
    <source>
        <dbReference type="SMART" id="SM00998"/>
    </source>
</evidence>
<dbReference type="AlphaFoldDB" id="A0A1L6MZA9"/>
<organism evidence="14 15">
    <name type="scientific">Pajaroellobacter abortibovis</name>
    <dbReference type="NCBI Taxonomy" id="1882918"/>
    <lineage>
        <taxon>Bacteria</taxon>
        <taxon>Pseudomonadati</taxon>
        <taxon>Myxococcota</taxon>
        <taxon>Polyangia</taxon>
        <taxon>Polyangiales</taxon>
        <taxon>Polyangiaceae</taxon>
    </lineage>
</organism>
<dbReference type="CDD" id="cd01360">
    <property type="entry name" value="Adenylsuccinate_lyase_1"/>
    <property type="match status" value="1"/>
</dbReference>
<dbReference type="STRING" id="1882918.BCY86_08740"/>
<evidence type="ECO:0000256" key="7">
    <source>
        <dbReference type="ARBA" id="ARBA00023239"/>
    </source>
</evidence>
<dbReference type="UniPathway" id="UPA00074">
    <property type="reaction ID" value="UER00132"/>
</dbReference>
<dbReference type="Gene3D" id="1.20.200.10">
    <property type="entry name" value="Fumarase/aspartase (Central domain)"/>
    <property type="match status" value="1"/>
</dbReference>
<dbReference type="SMART" id="SM00998">
    <property type="entry name" value="ADSL_C"/>
    <property type="match status" value="1"/>
</dbReference>
<comment type="catalytic activity">
    <reaction evidence="8">
        <text>(2S)-2-[5-amino-1-(5-phospho-beta-D-ribosyl)imidazole-4-carboxamido]succinate = 5-amino-1-(5-phospho-beta-D-ribosyl)imidazole-4-carboxamide + fumarate</text>
        <dbReference type="Rhea" id="RHEA:23920"/>
        <dbReference type="ChEBI" id="CHEBI:29806"/>
        <dbReference type="ChEBI" id="CHEBI:58443"/>
        <dbReference type="ChEBI" id="CHEBI:58475"/>
        <dbReference type="EC" id="4.3.2.2"/>
    </reaction>
    <physiologicalReaction direction="left-to-right" evidence="8">
        <dbReference type="Rhea" id="RHEA:23921"/>
    </physiologicalReaction>
</comment>
<dbReference type="InterPro" id="IPR022761">
    <property type="entry name" value="Fumarate_lyase_N"/>
</dbReference>